<dbReference type="PROSITE" id="PS00028">
    <property type="entry name" value="ZINC_FINGER_C2H2_1"/>
    <property type="match status" value="3"/>
</dbReference>
<keyword evidence="16" id="KW-1185">Reference proteome</keyword>
<sequence length="352" mass="39664">MPNAFRLFKKKLHHAAEGPSLAAMELAFPPKTDTPLKEHKSRPSSIPYFPSPNTPWPPVGLPTATLPPAHLYQRQPLSTKHPESLWINNNFPPFSTTAFLTCGTSRAPSHWSPSGPAAFRPYHAPSFYLPPHSPSGCPTPKAKSSNTAFDIDTILGNPCKKVSFHIEEDKDVEDEEMRTEGEPSETHEKPSRKSTMRYQCPECKKCYSTMSGLTKHREFYCMVLHQQTFKCKFCDKVYGTIGALKMHMRTHTLPNQCTVCGRRFSRPWLLQGHMRTHSGEKPFQCPQCMRPFADRSNLRAHLQTHADIKKYKCQICSKTFSRMSLLNKHQNGSCRPGSSGATSCCEVEGTLV</sequence>
<keyword evidence="6" id="KW-0862">Zinc</keyword>
<evidence type="ECO:0000256" key="1">
    <source>
        <dbReference type="ARBA" id="ARBA00004123"/>
    </source>
</evidence>
<dbReference type="Proteomes" id="UP000186922">
    <property type="component" value="Unassembled WGS sequence"/>
</dbReference>
<organism evidence="15 16">
    <name type="scientific">Ramazzottius varieornatus</name>
    <name type="common">Water bear</name>
    <name type="synonym">Tardigrade</name>
    <dbReference type="NCBI Taxonomy" id="947166"/>
    <lineage>
        <taxon>Eukaryota</taxon>
        <taxon>Metazoa</taxon>
        <taxon>Ecdysozoa</taxon>
        <taxon>Tardigrada</taxon>
        <taxon>Eutardigrada</taxon>
        <taxon>Parachela</taxon>
        <taxon>Hypsibioidea</taxon>
        <taxon>Ramazzottiidae</taxon>
        <taxon>Ramazzottius</taxon>
    </lineage>
</organism>
<dbReference type="GO" id="GO:0055059">
    <property type="term" value="P:asymmetric neuroblast division"/>
    <property type="evidence" value="ECO:0007669"/>
    <property type="project" value="UniProtKB-ARBA"/>
</dbReference>
<feature type="domain" description="C2H2-type" evidence="14">
    <location>
        <begin position="283"/>
        <end position="310"/>
    </location>
</feature>
<dbReference type="PANTHER" id="PTHR24388">
    <property type="entry name" value="ZINC FINGER PROTEIN"/>
    <property type="match status" value="1"/>
</dbReference>
<dbReference type="FunFam" id="3.30.160.60:FF:001480">
    <property type="entry name" value="Si:cabz01071911.3"/>
    <property type="match status" value="1"/>
</dbReference>
<keyword evidence="3" id="KW-0479">Metal-binding</keyword>
<evidence type="ECO:0000256" key="10">
    <source>
        <dbReference type="ARBA" id="ARBA00023242"/>
    </source>
</evidence>
<dbReference type="PANTHER" id="PTHR24388:SF54">
    <property type="entry name" value="PROTEIN ESCARGOT"/>
    <property type="match status" value="1"/>
</dbReference>
<evidence type="ECO:0000256" key="9">
    <source>
        <dbReference type="ARBA" id="ARBA00023163"/>
    </source>
</evidence>
<dbReference type="SUPFAM" id="SSF57667">
    <property type="entry name" value="beta-beta-alpha zinc fingers"/>
    <property type="match status" value="3"/>
</dbReference>
<dbReference type="Gene3D" id="3.30.160.60">
    <property type="entry name" value="Classic Zinc Finger"/>
    <property type="match status" value="4"/>
</dbReference>
<dbReference type="SMART" id="SM00355">
    <property type="entry name" value="ZnF_C2H2"/>
    <property type="match status" value="5"/>
</dbReference>
<feature type="domain" description="C2H2-type" evidence="14">
    <location>
        <begin position="198"/>
        <end position="225"/>
    </location>
</feature>
<evidence type="ECO:0000256" key="6">
    <source>
        <dbReference type="ARBA" id="ARBA00022833"/>
    </source>
</evidence>
<accession>A0A1D1V2E8</accession>
<dbReference type="GO" id="GO:0000978">
    <property type="term" value="F:RNA polymerase II cis-regulatory region sequence-specific DNA binding"/>
    <property type="evidence" value="ECO:0007669"/>
    <property type="project" value="TreeGrafter"/>
</dbReference>
<dbReference type="Pfam" id="PF00096">
    <property type="entry name" value="zf-C2H2"/>
    <property type="match status" value="4"/>
</dbReference>
<evidence type="ECO:0000256" key="12">
    <source>
        <dbReference type="PROSITE-ProRule" id="PRU00042"/>
    </source>
</evidence>
<proteinExistence type="inferred from homology"/>
<feature type="domain" description="C2H2-type" evidence="14">
    <location>
        <begin position="229"/>
        <end position="256"/>
    </location>
</feature>
<dbReference type="GO" id="GO:0005634">
    <property type="term" value="C:nucleus"/>
    <property type="evidence" value="ECO:0007669"/>
    <property type="project" value="UniProtKB-SubCell"/>
</dbReference>
<protein>
    <recommendedName>
        <fullName evidence="14">C2H2-type domain-containing protein</fullName>
    </recommendedName>
</protein>
<evidence type="ECO:0000313" key="16">
    <source>
        <dbReference type="Proteomes" id="UP000186922"/>
    </source>
</evidence>
<evidence type="ECO:0000256" key="3">
    <source>
        <dbReference type="ARBA" id="ARBA00022723"/>
    </source>
</evidence>
<evidence type="ECO:0000256" key="4">
    <source>
        <dbReference type="ARBA" id="ARBA00022737"/>
    </source>
</evidence>
<feature type="region of interest" description="Disordered" evidence="13">
    <location>
        <begin position="170"/>
        <end position="193"/>
    </location>
</feature>
<dbReference type="InterPro" id="IPR013087">
    <property type="entry name" value="Znf_C2H2_type"/>
</dbReference>
<evidence type="ECO:0000256" key="11">
    <source>
        <dbReference type="ARBA" id="ARBA00037948"/>
    </source>
</evidence>
<dbReference type="FunFam" id="3.30.160.60:FF:000207">
    <property type="entry name" value="zinc finger protein SNAI2"/>
    <property type="match status" value="1"/>
</dbReference>
<dbReference type="FunFam" id="3.30.160.60:FF:000043">
    <property type="entry name" value="Scratch family zinc finger 2"/>
    <property type="match status" value="1"/>
</dbReference>
<comment type="caution">
    <text evidence="15">The sequence shown here is derived from an EMBL/GenBank/DDBJ whole genome shotgun (WGS) entry which is preliminary data.</text>
</comment>
<keyword evidence="7" id="KW-0805">Transcription regulation</keyword>
<gene>
    <name evidence="15" type="primary">RvY_07505-1</name>
    <name evidence="15" type="synonym">RvY_07505.1</name>
    <name evidence="15" type="ORF">RvY_07505</name>
</gene>
<dbReference type="GO" id="GO:0000981">
    <property type="term" value="F:DNA-binding transcription factor activity, RNA polymerase II-specific"/>
    <property type="evidence" value="ECO:0007669"/>
    <property type="project" value="TreeGrafter"/>
</dbReference>
<dbReference type="InterPro" id="IPR050527">
    <property type="entry name" value="Snail/Krueppel_Znf"/>
</dbReference>
<keyword evidence="10" id="KW-0539">Nucleus</keyword>
<evidence type="ECO:0000313" key="15">
    <source>
        <dbReference type="EMBL" id="GAU95994.1"/>
    </source>
</evidence>
<dbReference type="AlphaFoldDB" id="A0A1D1V2E8"/>
<evidence type="ECO:0000256" key="8">
    <source>
        <dbReference type="ARBA" id="ARBA00023125"/>
    </source>
</evidence>
<dbReference type="Pfam" id="PF13912">
    <property type="entry name" value="zf-C2H2_6"/>
    <property type="match status" value="1"/>
</dbReference>
<feature type="domain" description="C2H2-type" evidence="14">
    <location>
        <begin position="311"/>
        <end position="340"/>
    </location>
</feature>
<dbReference type="InterPro" id="IPR036236">
    <property type="entry name" value="Znf_C2H2_sf"/>
</dbReference>
<evidence type="ECO:0000256" key="13">
    <source>
        <dbReference type="SAM" id="MobiDB-lite"/>
    </source>
</evidence>
<comment type="similarity">
    <text evidence="11">Belongs to the snail C2H2-type zinc-finger protein family.</text>
</comment>
<feature type="compositionally biased region" description="Basic and acidic residues" evidence="13">
    <location>
        <begin position="178"/>
        <end position="191"/>
    </location>
</feature>
<evidence type="ECO:0000256" key="7">
    <source>
        <dbReference type="ARBA" id="ARBA00023015"/>
    </source>
</evidence>
<name>A0A1D1V2E8_RAMVA</name>
<dbReference type="EMBL" id="BDGG01000003">
    <property type="protein sequence ID" value="GAU95994.1"/>
    <property type="molecule type" value="Genomic_DNA"/>
</dbReference>
<comment type="similarity">
    <text evidence="2">Belongs to the krueppel C2H2-type zinc-finger protein family.</text>
</comment>
<dbReference type="GO" id="GO:2000177">
    <property type="term" value="P:regulation of neural precursor cell proliferation"/>
    <property type="evidence" value="ECO:0007669"/>
    <property type="project" value="UniProtKB-ARBA"/>
</dbReference>
<comment type="subcellular location">
    <subcellularLocation>
        <location evidence="1">Nucleus</location>
    </subcellularLocation>
</comment>
<reference evidence="15 16" key="1">
    <citation type="journal article" date="2016" name="Nat. Commun.">
        <title>Extremotolerant tardigrade genome and improved radiotolerance of human cultured cells by tardigrade-unique protein.</title>
        <authorList>
            <person name="Hashimoto T."/>
            <person name="Horikawa D.D."/>
            <person name="Saito Y."/>
            <person name="Kuwahara H."/>
            <person name="Kozuka-Hata H."/>
            <person name="Shin-I T."/>
            <person name="Minakuchi Y."/>
            <person name="Ohishi K."/>
            <person name="Motoyama A."/>
            <person name="Aizu T."/>
            <person name="Enomoto A."/>
            <person name="Kondo K."/>
            <person name="Tanaka S."/>
            <person name="Hara Y."/>
            <person name="Koshikawa S."/>
            <person name="Sagara H."/>
            <person name="Miura T."/>
            <person name="Yokobori S."/>
            <person name="Miyagawa K."/>
            <person name="Suzuki Y."/>
            <person name="Kubo T."/>
            <person name="Oyama M."/>
            <person name="Kohara Y."/>
            <person name="Fujiyama A."/>
            <person name="Arakawa K."/>
            <person name="Katayama T."/>
            <person name="Toyoda A."/>
            <person name="Kunieda T."/>
        </authorList>
    </citation>
    <scope>NUCLEOTIDE SEQUENCE [LARGE SCALE GENOMIC DNA]</scope>
    <source>
        <strain evidence="15 16">YOKOZUNA-1</strain>
    </source>
</reference>
<dbReference type="PROSITE" id="PS50157">
    <property type="entry name" value="ZINC_FINGER_C2H2_2"/>
    <property type="match status" value="5"/>
</dbReference>
<keyword evidence="4" id="KW-0677">Repeat</keyword>
<feature type="domain" description="C2H2-type" evidence="14">
    <location>
        <begin position="255"/>
        <end position="282"/>
    </location>
</feature>
<keyword evidence="5 12" id="KW-0863">Zinc-finger</keyword>
<keyword evidence="8" id="KW-0238">DNA-binding</keyword>
<dbReference type="OrthoDB" id="5428132at2759"/>
<keyword evidence="9" id="KW-0804">Transcription</keyword>
<evidence type="ECO:0000256" key="2">
    <source>
        <dbReference type="ARBA" id="ARBA00006991"/>
    </source>
</evidence>
<evidence type="ECO:0000256" key="5">
    <source>
        <dbReference type="ARBA" id="ARBA00022771"/>
    </source>
</evidence>
<dbReference type="STRING" id="947166.A0A1D1V2E8"/>
<evidence type="ECO:0000259" key="14">
    <source>
        <dbReference type="PROSITE" id="PS50157"/>
    </source>
</evidence>
<dbReference type="GO" id="GO:0008270">
    <property type="term" value="F:zinc ion binding"/>
    <property type="evidence" value="ECO:0007669"/>
    <property type="project" value="UniProtKB-KW"/>
</dbReference>